<evidence type="ECO:0000313" key="1">
    <source>
        <dbReference type="EMBL" id="JAP89309.1"/>
    </source>
</evidence>
<dbReference type="EMBL" id="GDID01007297">
    <property type="protein sequence ID" value="JAP89309.1"/>
    <property type="molecule type" value="Transcribed_RNA"/>
</dbReference>
<accession>A0A146K180</accession>
<sequence>MLLVQPELRHPFVVRFCVELLQVVVYRLEILIFNQECSTFQSIQNNNNFTSYRTIMGANQITELDARAYLKLFTSSCSGQLKMFSAKLLPNDYYEKLGAQLSLSERMKVKEDIKNFRVCQIFQILQTKSRLVEDHIIDVLTGRVSKDQKDIRRACWAITQGMNRYNLQPRQLLAVVNGLATEKDIQVEPLLALEVTDQDVQLYIDKKVNLKHHQTMKGLPSLPVVTSQVVALVDDLEDSDQQQDLLITYGGKK</sequence>
<proteinExistence type="predicted"/>
<gene>
    <name evidence="1" type="ORF">TPC1_31196</name>
</gene>
<dbReference type="AlphaFoldDB" id="A0A146K180"/>
<reference evidence="1" key="1">
    <citation type="submission" date="2015-07" db="EMBL/GenBank/DDBJ databases">
        <title>Adaptation to a free-living lifestyle via gene acquisitions in the diplomonad Trepomonas sp. PC1.</title>
        <authorList>
            <person name="Xu F."/>
            <person name="Jerlstrom-Hultqvist J."/>
            <person name="Kolisko M."/>
            <person name="Simpson A.G.B."/>
            <person name="Roger A.J."/>
            <person name="Svard S.G."/>
            <person name="Andersson J.O."/>
        </authorList>
    </citation>
    <scope>NUCLEOTIDE SEQUENCE</scope>
    <source>
        <strain evidence="1">PC1</strain>
    </source>
</reference>
<name>A0A146K180_9EUKA</name>
<protein>
    <submittedName>
        <fullName evidence="1">Uncharacterized protein</fullName>
    </submittedName>
</protein>
<organism evidence="1">
    <name type="scientific">Trepomonas sp. PC1</name>
    <dbReference type="NCBI Taxonomy" id="1076344"/>
    <lineage>
        <taxon>Eukaryota</taxon>
        <taxon>Metamonada</taxon>
        <taxon>Diplomonadida</taxon>
        <taxon>Hexamitidae</taxon>
        <taxon>Hexamitinae</taxon>
        <taxon>Trepomonas</taxon>
    </lineage>
</organism>